<evidence type="ECO:0000313" key="3">
    <source>
        <dbReference type="Proteomes" id="UP000253975"/>
    </source>
</evidence>
<evidence type="ECO:0000313" key="2">
    <source>
        <dbReference type="EMBL" id="RDB54910.1"/>
    </source>
</evidence>
<feature type="transmembrane region" description="Helical" evidence="1">
    <location>
        <begin position="40"/>
        <end position="59"/>
    </location>
</feature>
<comment type="caution">
    <text evidence="2">The sequence shown here is derived from an EMBL/GenBank/DDBJ whole genome shotgun (WGS) entry which is preliminary data.</text>
</comment>
<dbReference type="Proteomes" id="UP000253975">
    <property type="component" value="Unassembled WGS sequence"/>
</dbReference>
<sequence length="155" mass="17160">MLKVSKTALLFIAGIAWLAAGVNIARLGILSFGQMSQSMWWMLAIGAIAVFTVFHIKVFSKMVGKHANRIAGYVEDKIAFWRFFDVSGYIMMAIMMTGGISLRAFGLVPNWFIAFFYTGLGIALALSGMSFLGRFVRRGNLPVPCPALFRSFSRD</sequence>
<keyword evidence="1" id="KW-1133">Transmembrane helix</keyword>
<dbReference type="AlphaFoldDB" id="A0A369L643"/>
<dbReference type="EMBL" id="PPTO01000024">
    <property type="protein sequence ID" value="RDB54910.1"/>
    <property type="molecule type" value="Genomic_DNA"/>
</dbReference>
<dbReference type="RefSeq" id="WP_114616369.1">
    <property type="nucleotide sequence ID" value="NZ_PPTO01000024.1"/>
</dbReference>
<feature type="transmembrane region" description="Helical" evidence="1">
    <location>
        <begin position="111"/>
        <end position="132"/>
    </location>
</feature>
<name>A0A369L643_9ACTN</name>
<gene>
    <name evidence="2" type="ORF">C1881_09960</name>
</gene>
<organism evidence="2 3">
    <name type="scientific">Slackia isoflavoniconvertens</name>
    <dbReference type="NCBI Taxonomy" id="572010"/>
    <lineage>
        <taxon>Bacteria</taxon>
        <taxon>Bacillati</taxon>
        <taxon>Actinomycetota</taxon>
        <taxon>Coriobacteriia</taxon>
        <taxon>Eggerthellales</taxon>
        <taxon>Eggerthellaceae</taxon>
        <taxon>Slackia</taxon>
    </lineage>
</organism>
<protein>
    <submittedName>
        <fullName evidence="2">Uncharacterized protein</fullName>
    </submittedName>
</protein>
<evidence type="ECO:0000256" key="1">
    <source>
        <dbReference type="SAM" id="Phobius"/>
    </source>
</evidence>
<keyword evidence="1" id="KW-0812">Transmembrane</keyword>
<reference evidence="2 3" key="1">
    <citation type="journal article" date="2018" name="Elife">
        <title>Discovery and characterization of a prevalent human gut bacterial enzyme sufficient for the inactivation of a family of plant toxins.</title>
        <authorList>
            <person name="Koppel N."/>
            <person name="Bisanz J.E."/>
            <person name="Pandelia M.E."/>
            <person name="Turnbaugh P.J."/>
            <person name="Balskus E.P."/>
        </authorList>
    </citation>
    <scope>NUCLEOTIDE SEQUENCE [LARGE SCALE GENOMIC DNA]</scope>
    <source>
        <strain evidence="2 3">OB21 GAM31</strain>
    </source>
</reference>
<proteinExistence type="predicted"/>
<keyword evidence="1" id="KW-0472">Membrane</keyword>
<feature type="transmembrane region" description="Helical" evidence="1">
    <location>
        <begin position="80"/>
        <end position="105"/>
    </location>
</feature>
<accession>A0A369L643</accession>